<dbReference type="InterPro" id="IPR029063">
    <property type="entry name" value="SAM-dependent_MTases_sf"/>
</dbReference>
<dbReference type="AlphaFoldDB" id="A0A176WMY3"/>
<comment type="similarity">
    <text evidence="10">Belongs to the methyltransferase superfamily. METTL18 family.</text>
</comment>
<dbReference type="Proteomes" id="UP000077202">
    <property type="component" value="Unassembled WGS sequence"/>
</dbReference>
<gene>
    <name evidence="13" type="ORF">AXG93_4689s1390</name>
</gene>
<dbReference type="InterPro" id="IPR019410">
    <property type="entry name" value="Methyltransf_16"/>
</dbReference>
<dbReference type="GO" id="GO:0005737">
    <property type="term" value="C:cytoplasm"/>
    <property type="evidence" value="ECO:0007669"/>
    <property type="project" value="UniProtKB-SubCell"/>
</dbReference>
<keyword evidence="9" id="KW-0539">Nucleus</keyword>
<dbReference type="Gene3D" id="3.40.50.150">
    <property type="entry name" value="Vaccinia Virus protein VP39"/>
    <property type="match status" value="1"/>
</dbReference>
<dbReference type="InterPro" id="IPR004942">
    <property type="entry name" value="Roadblock/LAMTOR2_dom"/>
</dbReference>
<evidence type="ECO:0000256" key="4">
    <source>
        <dbReference type="ARBA" id="ARBA00012533"/>
    </source>
</evidence>
<evidence type="ECO:0000313" key="14">
    <source>
        <dbReference type="Proteomes" id="UP000077202"/>
    </source>
</evidence>
<feature type="compositionally biased region" description="Low complexity" evidence="11">
    <location>
        <begin position="513"/>
        <end position="526"/>
    </location>
</feature>
<evidence type="ECO:0000256" key="10">
    <source>
        <dbReference type="ARBA" id="ARBA00038126"/>
    </source>
</evidence>
<keyword evidence="6" id="KW-0489">Methyltransferase</keyword>
<dbReference type="SUPFAM" id="SSF103196">
    <property type="entry name" value="Roadblock/LC7 domain"/>
    <property type="match status" value="1"/>
</dbReference>
<dbReference type="GO" id="GO:0005634">
    <property type="term" value="C:nucleus"/>
    <property type="evidence" value="ECO:0007669"/>
    <property type="project" value="UniProtKB-SubCell"/>
</dbReference>
<keyword evidence="14" id="KW-1185">Reference proteome</keyword>
<dbReference type="Gene3D" id="3.30.450.30">
    <property type="entry name" value="Dynein light chain 2a, cytoplasmic"/>
    <property type="match status" value="2"/>
</dbReference>
<keyword evidence="5" id="KW-0963">Cytoplasm</keyword>
<feature type="compositionally biased region" description="Basic and acidic residues" evidence="11">
    <location>
        <begin position="537"/>
        <end position="549"/>
    </location>
</feature>
<evidence type="ECO:0000256" key="11">
    <source>
        <dbReference type="SAM" id="MobiDB-lite"/>
    </source>
</evidence>
<dbReference type="Pfam" id="PF10294">
    <property type="entry name" value="Methyltransf_16"/>
    <property type="match status" value="1"/>
</dbReference>
<keyword evidence="8" id="KW-0949">S-adenosyl-L-methionine</keyword>
<evidence type="ECO:0000256" key="7">
    <source>
        <dbReference type="ARBA" id="ARBA00022679"/>
    </source>
</evidence>
<dbReference type="EC" id="2.1.1.85" evidence="4"/>
<sequence>MDEGAPAFRFNFAAPAPAPAAAAAAACACPSAGEARQETQIFCFFSVSLPAHRADFAFAFVIDPWFGSLVVLGRSGVMNFDKHNSLLGYDDDAVLPPAPPPREVFPNEVPSSVVWWDGWIGGIRLDVTDPGGGRFNFLRLVSDYEVDHLLHSDIEHGRLALYGPRARPKSCSSHTGKFFVHLVAPFKPFTTDPVVCQGGFTLVKGRVSTSDIFGVAKTDLVPGKYEGGLKLWECTVDLINTLRREIKDGQLSFRGKRVLELGCGHGLPGILACLKGASTVHFQDFNAEVLRHLTIPNVEANLQQDQARSKQSGAVLAKAGQPAPDVHYYAGDWGDVYELLSTVGAVDNSDCSSEEDSAPVASTGSAEPENGPDTTRSAGHYNFGASALTSCSRRLSRSSRACEQGSDDAALEGGYDIILMSETVYSLVSLPKLYDLIKKCLKPPYGVLYVAAKKHYFGVGGGTRQFKYLVEEDGVLGAHLVTDFADGSSNRRHRPFPAFGDKVLQNSIEGEPMADAPPAAPDGTPAAPAPKPPKPLPRRESQRDRDRVQRNSLSEVEETIKRIGSHRGIVGVLIANGDGIPLKSTLDDQTTLKDELTLLRIRTRTNEIIVTSDRDFYLIVAQKTSFLD</sequence>
<dbReference type="GO" id="GO:0018064">
    <property type="term" value="F:protein-L-histidine N-tele-methyltransferase activity"/>
    <property type="evidence" value="ECO:0007669"/>
    <property type="project" value="UniProtKB-EC"/>
</dbReference>
<organism evidence="13 14">
    <name type="scientific">Marchantia polymorpha subsp. ruderalis</name>
    <dbReference type="NCBI Taxonomy" id="1480154"/>
    <lineage>
        <taxon>Eukaryota</taxon>
        <taxon>Viridiplantae</taxon>
        <taxon>Streptophyta</taxon>
        <taxon>Embryophyta</taxon>
        <taxon>Marchantiophyta</taxon>
        <taxon>Marchantiopsida</taxon>
        <taxon>Marchantiidae</taxon>
        <taxon>Marchantiales</taxon>
        <taxon>Marchantiaceae</taxon>
        <taxon>Marchantia</taxon>
    </lineage>
</organism>
<dbReference type="GO" id="GO:0032259">
    <property type="term" value="P:methylation"/>
    <property type="evidence" value="ECO:0007669"/>
    <property type="project" value="UniProtKB-KW"/>
</dbReference>
<feature type="region of interest" description="Disordered" evidence="11">
    <location>
        <begin position="511"/>
        <end position="553"/>
    </location>
</feature>
<comment type="caution">
    <text evidence="13">The sequence shown here is derived from an EMBL/GenBank/DDBJ whole genome shotgun (WGS) entry which is preliminary data.</text>
</comment>
<comment type="subcellular location">
    <subcellularLocation>
        <location evidence="2">Cytoplasm</location>
    </subcellularLocation>
    <subcellularLocation>
        <location evidence="1">Nucleus</location>
    </subcellularLocation>
</comment>
<evidence type="ECO:0000256" key="9">
    <source>
        <dbReference type="ARBA" id="ARBA00023242"/>
    </source>
</evidence>
<name>A0A176WMY3_MARPO</name>
<dbReference type="EMBL" id="LVLJ01000592">
    <property type="protein sequence ID" value="OAE33652.1"/>
    <property type="molecule type" value="Genomic_DNA"/>
</dbReference>
<evidence type="ECO:0000256" key="6">
    <source>
        <dbReference type="ARBA" id="ARBA00022603"/>
    </source>
</evidence>
<dbReference type="SMART" id="SM00960">
    <property type="entry name" value="Robl_LC7"/>
    <property type="match status" value="1"/>
</dbReference>
<evidence type="ECO:0000256" key="5">
    <source>
        <dbReference type="ARBA" id="ARBA00022490"/>
    </source>
</evidence>
<accession>A0A176WMY3</accession>
<evidence type="ECO:0000313" key="13">
    <source>
        <dbReference type="EMBL" id="OAE33652.1"/>
    </source>
</evidence>
<dbReference type="SUPFAM" id="SSF53335">
    <property type="entry name" value="S-adenosyl-L-methionine-dependent methyltransferases"/>
    <property type="match status" value="1"/>
</dbReference>
<evidence type="ECO:0000256" key="8">
    <source>
        <dbReference type="ARBA" id="ARBA00022691"/>
    </source>
</evidence>
<evidence type="ECO:0000256" key="1">
    <source>
        <dbReference type="ARBA" id="ARBA00004123"/>
    </source>
</evidence>
<evidence type="ECO:0000259" key="12">
    <source>
        <dbReference type="SMART" id="SM00960"/>
    </source>
</evidence>
<evidence type="ECO:0000256" key="3">
    <source>
        <dbReference type="ARBA" id="ARBA00007191"/>
    </source>
</evidence>
<feature type="region of interest" description="Disordered" evidence="11">
    <location>
        <begin position="348"/>
        <end position="380"/>
    </location>
</feature>
<dbReference type="PANTHER" id="PTHR14614:SF39">
    <property type="entry name" value="HISTIDINE PROTEIN METHYLTRANSFERASE 1 HOMOLOG"/>
    <property type="match status" value="1"/>
</dbReference>
<protein>
    <recommendedName>
        <fullName evidence="4">protein-histidine N-methyltransferase</fullName>
        <ecNumber evidence="4">2.1.1.85</ecNumber>
    </recommendedName>
</protein>
<feature type="domain" description="Roadblock/LAMTOR2" evidence="12">
    <location>
        <begin position="556"/>
        <end position="622"/>
    </location>
</feature>
<dbReference type="PANTHER" id="PTHR14614">
    <property type="entry name" value="HEPATOCELLULAR CARCINOMA-ASSOCIATED ANTIGEN"/>
    <property type="match status" value="1"/>
</dbReference>
<reference evidence="13" key="1">
    <citation type="submission" date="2016-03" db="EMBL/GenBank/DDBJ databases">
        <title>Mechanisms controlling the formation of the plant cell surface in tip-growing cells are functionally conserved among land plants.</title>
        <authorList>
            <person name="Honkanen S."/>
            <person name="Jones V.A."/>
            <person name="Morieri G."/>
            <person name="Champion C."/>
            <person name="Hetherington A.J."/>
            <person name="Kelly S."/>
            <person name="Saint-Marcoux D."/>
            <person name="Proust H."/>
            <person name="Prescott H."/>
            <person name="Dolan L."/>
        </authorList>
    </citation>
    <scope>NUCLEOTIDE SEQUENCE [LARGE SCALE GENOMIC DNA]</scope>
    <source>
        <tissue evidence="13">Whole gametophyte</tissue>
    </source>
</reference>
<comment type="similarity">
    <text evidence="3">Belongs to the GAMAD family.</text>
</comment>
<proteinExistence type="inferred from homology"/>
<evidence type="ECO:0000256" key="2">
    <source>
        <dbReference type="ARBA" id="ARBA00004496"/>
    </source>
</evidence>
<keyword evidence="7" id="KW-0808">Transferase</keyword>